<gene>
    <name evidence="3" type="ORF">DSAG12_00422</name>
</gene>
<protein>
    <submittedName>
        <fullName evidence="3">Gfo/Idh/MocA family protein</fullName>
    </submittedName>
</protein>
<dbReference type="EMBL" id="CP042905">
    <property type="protein sequence ID" value="QEE14609.1"/>
    <property type="molecule type" value="Genomic_DNA"/>
</dbReference>
<dbReference type="SUPFAM" id="SSF51735">
    <property type="entry name" value="NAD(P)-binding Rossmann-fold domains"/>
    <property type="match status" value="1"/>
</dbReference>
<name>A0A5B9D660_9ARCH</name>
<dbReference type="KEGG" id="psyt:DSAG12_00422"/>
<dbReference type="InterPro" id="IPR000683">
    <property type="entry name" value="Gfo/Idh/MocA-like_OxRdtase_N"/>
</dbReference>
<dbReference type="OrthoDB" id="25239at2157"/>
<accession>A0A5B9D660</accession>
<dbReference type="SUPFAM" id="SSF55347">
    <property type="entry name" value="Glyceraldehyde-3-phosphate dehydrogenase-like, C-terminal domain"/>
    <property type="match status" value="1"/>
</dbReference>
<reference evidence="3 4" key="1">
    <citation type="journal article" date="2020" name="Nature">
        <title>Isolation of an archaeon at the prokaryote-eukaryote interface.</title>
        <authorList>
            <person name="Imachi H."/>
            <person name="Nobu M.K."/>
            <person name="Nakahara N."/>
            <person name="Morono Y."/>
            <person name="Ogawara M."/>
            <person name="Takaki Y."/>
            <person name="Takano Y."/>
            <person name="Uematsu K."/>
            <person name="Ikuta T."/>
            <person name="Ito M."/>
            <person name="Matsui Y."/>
            <person name="Miyazaki M."/>
            <person name="Murata K."/>
            <person name="Saito Y."/>
            <person name="Sakai S."/>
            <person name="Song C."/>
            <person name="Tasumi E."/>
            <person name="Yamanaka Y."/>
            <person name="Yamaguchi T."/>
            <person name="Kamagata Y."/>
            <person name="Tamaki H."/>
            <person name="Takai K."/>
        </authorList>
    </citation>
    <scope>NUCLEOTIDE SEQUENCE [LARGE SCALE GENOMIC DNA]</scope>
    <source>
        <strain evidence="3 4">MK-D1</strain>
    </source>
</reference>
<feature type="domain" description="Gfo/Idh/MocA-like oxidoreductase C-terminal" evidence="2">
    <location>
        <begin position="213"/>
        <end position="424"/>
    </location>
</feature>
<dbReference type="Pfam" id="PF01408">
    <property type="entry name" value="GFO_IDH_MocA"/>
    <property type="match status" value="1"/>
</dbReference>
<reference evidence="3 4" key="2">
    <citation type="journal article" date="2024" name="Int. J. Syst. Evol. Microbiol.">
        <title>Promethearchaeum syntrophicum gen. nov., sp. nov., an anaerobic, obligately syntrophic archaeon, the first isolate of the lineage 'Asgard' archaea, and proposal of the new archaeal phylum Promethearchaeota phyl. nov. and kingdom Promethearchaeati regn. nov.</title>
        <authorList>
            <person name="Imachi H."/>
            <person name="Nobu M.K."/>
            <person name="Kato S."/>
            <person name="Takaki Y."/>
            <person name="Miyazaki M."/>
            <person name="Miyata M."/>
            <person name="Ogawara M."/>
            <person name="Saito Y."/>
            <person name="Sakai S."/>
            <person name="Tahara Y.O."/>
            <person name="Takano Y."/>
            <person name="Tasumi E."/>
            <person name="Uematsu K."/>
            <person name="Yoshimura T."/>
            <person name="Itoh T."/>
            <person name="Ohkuma M."/>
            <person name="Takai K."/>
        </authorList>
    </citation>
    <scope>NUCLEOTIDE SEQUENCE [LARGE SCALE GENOMIC DNA]</scope>
    <source>
        <strain evidence="3 4">MK-D1</strain>
    </source>
</reference>
<organism evidence="3 4">
    <name type="scientific">Promethearchaeum syntrophicum</name>
    <dbReference type="NCBI Taxonomy" id="2594042"/>
    <lineage>
        <taxon>Archaea</taxon>
        <taxon>Promethearchaeati</taxon>
        <taxon>Promethearchaeota</taxon>
        <taxon>Promethearchaeia</taxon>
        <taxon>Promethearchaeales</taxon>
        <taxon>Promethearchaeaceae</taxon>
        <taxon>Promethearchaeum</taxon>
    </lineage>
</organism>
<proteinExistence type="predicted"/>
<dbReference type="Proteomes" id="UP000321408">
    <property type="component" value="Chromosome"/>
</dbReference>
<dbReference type="Gene3D" id="3.30.360.10">
    <property type="entry name" value="Dihydrodipicolinate Reductase, domain 2"/>
    <property type="match status" value="1"/>
</dbReference>
<dbReference type="GO" id="GO:0000166">
    <property type="term" value="F:nucleotide binding"/>
    <property type="evidence" value="ECO:0007669"/>
    <property type="project" value="InterPro"/>
</dbReference>
<feature type="domain" description="Gfo/Idh/MocA-like oxidoreductase N-terminal" evidence="1">
    <location>
        <begin position="52"/>
        <end position="189"/>
    </location>
</feature>
<keyword evidence="4" id="KW-1185">Reference proteome</keyword>
<dbReference type="AlphaFoldDB" id="A0A5B9D660"/>
<dbReference type="Pfam" id="PF02894">
    <property type="entry name" value="GFO_IDH_MocA_C"/>
    <property type="match status" value="1"/>
</dbReference>
<evidence type="ECO:0000259" key="2">
    <source>
        <dbReference type="Pfam" id="PF02894"/>
    </source>
</evidence>
<dbReference type="PANTHER" id="PTHR43377:SF1">
    <property type="entry name" value="BILIVERDIN REDUCTASE A"/>
    <property type="match status" value="1"/>
</dbReference>
<dbReference type="InterPro" id="IPR051450">
    <property type="entry name" value="Gfo/Idh/MocA_Oxidoreductases"/>
</dbReference>
<sequence length="429" mass="49128">MNSEDKNNSARKVAEAMVDNMQANQQNPNFDDEKERSFQEARDKVFANRKIINIGIIGCGGIAKNHAFSISLLENNARKIWKWKESKQKIKPVLYALADIEGSKAEEFAQHFPAKKIYKGANAGNELIDDPDVDAVFILVPTVDHLGYVLRAAEKGKHIMLEKPAAFSPDDIRKMIEARDKHKVVLQVGLVMRSSSPIYYLKKLLSDNKEKWGSLTNIVYSDSQQKPYTNDPTHPSTWRRDKNKAHAGVLFEHDIHDLDGMISILGKVDEVYAKIKYFAGYAGIEDSVAALVTFKNGVTFSMNCMWNDLNYDCRKYEIFFEKAKIRIIADGRDEKLAEVFVQYLDEPEYEIEMKTMDDYFFKQIGMPHVKAEIPGPYYAEDLRFIMAIVENNIESEIKAEYGKYVQEVIEAIYHSNEIGNVVKIREKLL</sequence>
<dbReference type="RefSeq" id="WP_147661558.1">
    <property type="nucleotide sequence ID" value="NZ_CP042905.2"/>
</dbReference>
<evidence type="ECO:0000313" key="4">
    <source>
        <dbReference type="Proteomes" id="UP000321408"/>
    </source>
</evidence>
<dbReference type="GeneID" id="41328425"/>
<dbReference type="Gene3D" id="3.40.50.720">
    <property type="entry name" value="NAD(P)-binding Rossmann-like Domain"/>
    <property type="match status" value="1"/>
</dbReference>
<dbReference type="PANTHER" id="PTHR43377">
    <property type="entry name" value="BILIVERDIN REDUCTASE A"/>
    <property type="match status" value="1"/>
</dbReference>
<evidence type="ECO:0000313" key="3">
    <source>
        <dbReference type="EMBL" id="QEE14609.1"/>
    </source>
</evidence>
<dbReference type="InterPro" id="IPR004104">
    <property type="entry name" value="Gfo/Idh/MocA-like_OxRdtase_C"/>
</dbReference>
<evidence type="ECO:0000259" key="1">
    <source>
        <dbReference type="Pfam" id="PF01408"/>
    </source>
</evidence>
<dbReference type="InterPro" id="IPR036291">
    <property type="entry name" value="NAD(P)-bd_dom_sf"/>
</dbReference>